<sequence length="486" mass="51483">MQPILEAPGLRCGGVEVCGGAPQLAPGLLTAEVRLQLLPRRLSQPKCAGCSLAEFTLRQPDYEDSYGSESAEPAASSAAATAQVSPRGHLQAPAAPPLPACGLRLYATKKAKAKAKGQSAKLNINAALVEDIVDLGALRAEMAAVVGALKDDFTRSLSIRTSLGLDPSPLDLREQEGGGQGGSECSTVWLPLAPYFHPPVSSSPSRPSLRSLIRSSPHPPPFCAAARLGALDHILVTTGDGKFPLNQLGQISMKSPQLIIINMSSFPEDLAPAPPSACCLELPMLLGPDGRSRSGCQNHVFPRSRRLEPPVQENLLGSSRLLFPSGFRGTAGAERPPDVVARPDLSEGRKQRFGKPGASCRTGFRPAAAGRSTPETLATAAATLALRESSMNLNPEVEGTVIRVPVPKVTREHRENLAKVAKQLANKAKESLRRVRSGAVTQAKRTKEGHSEDTVRLVEKQIQQLSDNTAAEVDKLLAAKTKELLG</sequence>
<feature type="region of interest" description="Disordered" evidence="5">
    <location>
        <begin position="164"/>
        <end position="183"/>
    </location>
</feature>
<dbReference type="EMBL" id="RHFK02000013">
    <property type="protein sequence ID" value="TWW65982.1"/>
    <property type="molecule type" value="Genomic_DNA"/>
</dbReference>
<dbReference type="Gene3D" id="1.10.132.20">
    <property type="entry name" value="Ribosome-recycling factor"/>
    <property type="match status" value="1"/>
</dbReference>
<dbReference type="GO" id="GO:0005739">
    <property type="term" value="C:mitochondrion"/>
    <property type="evidence" value="ECO:0007669"/>
    <property type="project" value="TreeGrafter"/>
</dbReference>
<evidence type="ECO:0000256" key="1">
    <source>
        <dbReference type="ARBA" id="ARBA00005912"/>
    </source>
</evidence>
<feature type="compositionally biased region" description="Low complexity" evidence="5">
    <location>
        <begin position="68"/>
        <end position="82"/>
    </location>
</feature>
<feature type="region of interest" description="Disordered" evidence="5">
    <location>
        <begin position="63"/>
        <end position="93"/>
    </location>
</feature>
<dbReference type="SUPFAM" id="SSF55194">
    <property type="entry name" value="Ribosome recycling factor, RRF"/>
    <property type="match status" value="2"/>
</dbReference>
<dbReference type="GO" id="GO:0006412">
    <property type="term" value="P:translation"/>
    <property type="evidence" value="ECO:0007669"/>
    <property type="project" value="UniProtKB-KW"/>
</dbReference>
<dbReference type="InterPro" id="IPR002661">
    <property type="entry name" value="Ribosome_recyc_fac"/>
</dbReference>
<feature type="region of interest" description="Disordered" evidence="5">
    <location>
        <begin position="328"/>
        <end position="374"/>
    </location>
</feature>
<feature type="domain" description="Ribosome recycling factor" evidence="6">
    <location>
        <begin position="380"/>
        <end position="485"/>
    </location>
</feature>
<protein>
    <recommendedName>
        <fullName evidence="2">Ribosome-recycling factor, mitochondrial</fullName>
    </recommendedName>
    <alternativeName>
        <fullName evidence="4">Ribosome-releasing factor, mitochondrial</fullName>
    </alternativeName>
</protein>
<dbReference type="InterPro" id="IPR036191">
    <property type="entry name" value="RRF_sf"/>
</dbReference>
<evidence type="ECO:0000256" key="4">
    <source>
        <dbReference type="ARBA" id="ARBA00033107"/>
    </source>
</evidence>
<dbReference type="InterPro" id="IPR023584">
    <property type="entry name" value="Ribosome_recyc_fac_dom"/>
</dbReference>
<evidence type="ECO:0000256" key="2">
    <source>
        <dbReference type="ARBA" id="ARBA00020581"/>
    </source>
</evidence>
<dbReference type="PANTHER" id="PTHR20982">
    <property type="entry name" value="RIBOSOME RECYCLING FACTOR"/>
    <property type="match status" value="1"/>
</dbReference>
<dbReference type="PANTHER" id="PTHR20982:SF3">
    <property type="entry name" value="MITOCHONDRIAL RIBOSOME RECYCLING FACTOR PSEUDO 1"/>
    <property type="match status" value="1"/>
</dbReference>
<dbReference type="Proteomes" id="UP000324091">
    <property type="component" value="Chromosome 20"/>
</dbReference>
<evidence type="ECO:0000313" key="7">
    <source>
        <dbReference type="EMBL" id="TWW65982.1"/>
    </source>
</evidence>
<keyword evidence="8" id="KW-1185">Reference proteome</keyword>
<evidence type="ECO:0000256" key="5">
    <source>
        <dbReference type="SAM" id="MobiDB-lite"/>
    </source>
</evidence>
<gene>
    <name evidence="7" type="ORF">D4764_20G0000140</name>
</gene>
<dbReference type="Gene3D" id="3.30.1360.40">
    <property type="match status" value="1"/>
</dbReference>
<accession>A0A5C6NEQ3</accession>
<evidence type="ECO:0000259" key="6">
    <source>
        <dbReference type="Pfam" id="PF01765"/>
    </source>
</evidence>
<dbReference type="Pfam" id="PF01765">
    <property type="entry name" value="RRF"/>
    <property type="match status" value="1"/>
</dbReference>
<evidence type="ECO:0000313" key="8">
    <source>
        <dbReference type="Proteomes" id="UP000324091"/>
    </source>
</evidence>
<dbReference type="AlphaFoldDB" id="A0A5C6NEQ3"/>
<dbReference type="GO" id="GO:0043023">
    <property type="term" value="F:ribosomal large subunit binding"/>
    <property type="evidence" value="ECO:0007669"/>
    <property type="project" value="TreeGrafter"/>
</dbReference>
<organism evidence="7 8">
    <name type="scientific">Takifugu flavidus</name>
    <name type="common">sansaifugu</name>
    <dbReference type="NCBI Taxonomy" id="433684"/>
    <lineage>
        <taxon>Eukaryota</taxon>
        <taxon>Metazoa</taxon>
        <taxon>Chordata</taxon>
        <taxon>Craniata</taxon>
        <taxon>Vertebrata</taxon>
        <taxon>Euteleostomi</taxon>
        <taxon>Actinopterygii</taxon>
        <taxon>Neopterygii</taxon>
        <taxon>Teleostei</taxon>
        <taxon>Neoteleostei</taxon>
        <taxon>Acanthomorphata</taxon>
        <taxon>Eupercaria</taxon>
        <taxon>Tetraodontiformes</taxon>
        <taxon>Tetradontoidea</taxon>
        <taxon>Tetraodontidae</taxon>
        <taxon>Takifugu</taxon>
    </lineage>
</organism>
<evidence type="ECO:0000256" key="3">
    <source>
        <dbReference type="ARBA" id="ARBA00022917"/>
    </source>
</evidence>
<proteinExistence type="inferred from homology"/>
<name>A0A5C6NEQ3_9TELE</name>
<keyword evidence="3" id="KW-0648">Protein biosynthesis</keyword>
<comment type="similarity">
    <text evidence="1">Belongs to the RRF family.</text>
</comment>
<reference evidence="7 8" key="1">
    <citation type="submission" date="2019-04" db="EMBL/GenBank/DDBJ databases">
        <title>Chromosome genome assembly for Takifugu flavidus.</title>
        <authorList>
            <person name="Xiao S."/>
        </authorList>
    </citation>
    <scope>NUCLEOTIDE SEQUENCE [LARGE SCALE GENOMIC DNA]</scope>
    <source>
        <strain evidence="7">HTHZ2018</strain>
        <tissue evidence="7">Muscle</tissue>
    </source>
</reference>
<comment type="caution">
    <text evidence="7">The sequence shown here is derived from an EMBL/GenBank/DDBJ whole genome shotgun (WGS) entry which is preliminary data.</text>
</comment>